<feature type="transmembrane region" description="Helical" evidence="1">
    <location>
        <begin position="36"/>
        <end position="60"/>
    </location>
</feature>
<gene>
    <name evidence="2" type="ORF">BN52_04245</name>
</gene>
<protein>
    <submittedName>
        <fullName evidence="2">ABC superfamily ATP binding cassette transporter, membrane protein</fullName>
    </submittedName>
</protein>
<keyword evidence="1" id="KW-0472">Membrane</keyword>
<dbReference type="AlphaFoldDB" id="I7LG85"/>
<comment type="caution">
    <text evidence="2">The sequence shown here is derived from an EMBL/GenBank/DDBJ whole genome shotgun (WGS) entry which is preliminary data.</text>
</comment>
<feature type="transmembrane region" description="Helical" evidence="1">
    <location>
        <begin position="6"/>
        <end position="24"/>
    </location>
</feature>
<organism evidence="2 3">
    <name type="scientific">Lactobacillus gigeriorum DSM 23908 = CRBIP 24.85</name>
    <dbReference type="NCBI Taxonomy" id="1423751"/>
    <lineage>
        <taxon>Bacteria</taxon>
        <taxon>Bacillati</taxon>
        <taxon>Bacillota</taxon>
        <taxon>Bacilli</taxon>
        <taxon>Lactobacillales</taxon>
        <taxon>Lactobacillaceae</taxon>
        <taxon>Lactobacillus</taxon>
    </lineage>
</organism>
<accession>I7LG85</accession>
<dbReference type="RefSeq" id="WP_008473585.1">
    <property type="nucleotide sequence ID" value="NZ_AYZO01000001.1"/>
</dbReference>
<evidence type="ECO:0000313" key="2">
    <source>
        <dbReference type="EMBL" id="CCI87378.1"/>
    </source>
</evidence>
<dbReference type="EMBL" id="CAKC01000062">
    <property type="protein sequence ID" value="CCI87378.1"/>
    <property type="molecule type" value="Genomic_DNA"/>
</dbReference>
<evidence type="ECO:0000313" key="3">
    <source>
        <dbReference type="Proteomes" id="UP000009326"/>
    </source>
</evidence>
<proteinExistence type="predicted"/>
<keyword evidence="1" id="KW-1133">Transmembrane helix</keyword>
<dbReference type="OrthoDB" id="2324359at2"/>
<sequence length="63" mass="7014">MGFALLMLAPVFIIIGSFCIVFALDKNRPANIRKKLFFAALLCTFAVWGLIIVIMTNPLLTLK</sequence>
<name>I7LG85_9LACO</name>
<evidence type="ECO:0000256" key="1">
    <source>
        <dbReference type="SAM" id="Phobius"/>
    </source>
</evidence>
<dbReference type="Proteomes" id="UP000009326">
    <property type="component" value="Unassembled WGS sequence"/>
</dbReference>
<reference evidence="2 3" key="1">
    <citation type="submission" date="2012-06" db="EMBL/GenBank/DDBJ databases">
        <title>Draft genome sequence of Lactobacillus gigeriorum CRBIP 24.85T, isolated from chicken crop.</title>
        <authorList>
            <person name="Cousin S."/>
            <person name="Ma L."/>
            <person name="Creno S."/>
            <person name="Clermont D."/>
            <person name="Loux V."/>
            <person name="Bizet C."/>
            <person name="Bouchier C."/>
        </authorList>
    </citation>
    <scope>NUCLEOTIDE SEQUENCE [LARGE SCALE GENOMIC DNA]</scope>
    <source>
        <strain evidence="3">CRBIP 24.85T</strain>
    </source>
</reference>
<keyword evidence="1" id="KW-0812">Transmembrane</keyword>